<reference evidence="5 6" key="1">
    <citation type="submission" date="2021-06" db="EMBL/GenBank/DDBJ databases">
        <title>Caerostris darwini draft genome.</title>
        <authorList>
            <person name="Kono N."/>
            <person name="Arakawa K."/>
        </authorList>
    </citation>
    <scope>NUCLEOTIDE SEQUENCE [LARGE SCALE GENOMIC DNA]</scope>
</reference>
<evidence type="ECO:0000256" key="2">
    <source>
        <dbReference type="ARBA" id="ARBA00022460"/>
    </source>
</evidence>
<evidence type="ECO:0000256" key="3">
    <source>
        <dbReference type="PROSITE-ProRule" id="PRU00497"/>
    </source>
</evidence>
<comment type="function">
    <text evidence="1">Component of the rigid cuticle of the spider.</text>
</comment>
<comment type="caution">
    <text evidence="5">The sequence shown here is derived from an EMBL/GenBank/DDBJ whole genome shotgun (WGS) entry which is preliminary data.</text>
</comment>
<sequence length="991" mass="112204">MVFVLSAIWNVPPECRLHPLLFGGRSSSRVLPRSVPSHLNLTRLGARLPRATSVPCPTPYPLRPVTVRAALLSHLRSGRARHTRERDASRKVSKSAGEDVQRKHFATDFFSGALVDSVPGHKFGFGWRMNRGTGRGEHFSETEPSSPRERCINHWAFNVTLFRAFHFSVVSCIHSRRIDGLLGPDLFRYDGEPIFVMWVLLILRVKKAFLIEKSLLHYEEMDNCHEIADLRKFESADASHTKNSWSELATLTEAEQSVATLYKVKLITCLFVVYELHYALSEGDILSRKARKLLGFPAQQSSRGFRYNVKDEREQSSHFRKEERDRNGVVRGSYGLRDPNGSFRVVTYIADEKGFRVHVTSNEPGVGRQNPASVSVDRLPPAADTRTSNNPDLQEDRKIPGSQVWPTSYDFYAARNNQDSNNPEESSEKIDPLDLQKHLLNAGFYDGTSILKPKFPYGTSFPSEMNGYNSFQKSHKTDSSIQDGNERFDVKDPISWPLIPEDNSKFSSPGTTEIKEIGNFPHHLMSNTFPSFDNGDNVDRRPTRVPLGIINLLLNYPQQKVHKNLPDCDTVSSSVLCQPPPYYYKDYHYYNSTERISPFIQTSDDKEKFIEATLMDRLFKFVSTSDKNFSEKISKGVPRKDSSCSDNTNENRAGDLALTTSLNRPVIYNTISNTHINSLLKYGSDWNNPIPTNVMQNSQRMNSQYNPVTDGNIDSEQNGPLLNNKNILLLTSQNSETSEKSVLNLLKKLNVLGFIILPTGNKESQEQLLEHLGQKVSDTPKEKKPFKNDTDDSTQTTTKTDSKMNAEFSNATAVEIREISNTTDSLTTNISREEPVLSNENDQVESKPKLQLKNSEFLILDDTQYTNNQNDDHGTKTTTTTETTTHLSNWRKVFEEEYEKALVKNQTVTVAESKEEIQNPGIPHERVYQIHDPPIPLYDSRGMPINSENVPLHLHRYVPPAGITSFPWKFAIPRPAPPRSLAVPPRPSELS</sequence>
<dbReference type="PANTHER" id="PTHR10380">
    <property type="entry name" value="CUTICLE PROTEIN"/>
    <property type="match status" value="1"/>
</dbReference>
<feature type="compositionally biased region" description="Basic and acidic residues" evidence="4">
    <location>
        <begin position="84"/>
        <end position="99"/>
    </location>
</feature>
<proteinExistence type="predicted"/>
<evidence type="ECO:0000256" key="1">
    <source>
        <dbReference type="ARBA" id="ARBA00002980"/>
    </source>
</evidence>
<organism evidence="5 6">
    <name type="scientific">Caerostris darwini</name>
    <dbReference type="NCBI Taxonomy" id="1538125"/>
    <lineage>
        <taxon>Eukaryota</taxon>
        <taxon>Metazoa</taxon>
        <taxon>Ecdysozoa</taxon>
        <taxon>Arthropoda</taxon>
        <taxon>Chelicerata</taxon>
        <taxon>Arachnida</taxon>
        <taxon>Araneae</taxon>
        <taxon>Araneomorphae</taxon>
        <taxon>Entelegynae</taxon>
        <taxon>Araneoidea</taxon>
        <taxon>Araneidae</taxon>
        <taxon>Caerostris</taxon>
    </lineage>
</organism>
<feature type="region of interest" description="Disordered" evidence="4">
    <location>
        <begin position="360"/>
        <end position="404"/>
    </location>
</feature>
<feature type="region of interest" description="Disordered" evidence="4">
    <location>
        <begin position="77"/>
        <end position="99"/>
    </location>
</feature>
<gene>
    <name evidence="5" type="primary">AVEN_49053_1</name>
    <name evidence="5" type="ORF">CDAR_164101</name>
</gene>
<evidence type="ECO:0000313" key="6">
    <source>
        <dbReference type="Proteomes" id="UP001054837"/>
    </source>
</evidence>
<evidence type="ECO:0000313" key="5">
    <source>
        <dbReference type="EMBL" id="GIY54524.1"/>
    </source>
</evidence>
<accession>A0AAV4U9R4</accession>
<dbReference type="Pfam" id="PF00379">
    <property type="entry name" value="Chitin_bind_4"/>
    <property type="match status" value="1"/>
</dbReference>
<keyword evidence="6" id="KW-1185">Reference proteome</keyword>
<dbReference type="InterPro" id="IPR000618">
    <property type="entry name" value="Insect_cuticle"/>
</dbReference>
<dbReference type="InterPro" id="IPR031311">
    <property type="entry name" value="CHIT_BIND_RR_consensus"/>
</dbReference>
<feature type="region of interest" description="Disordered" evidence="4">
    <location>
        <begin position="310"/>
        <end position="333"/>
    </location>
</feature>
<dbReference type="GO" id="GO:0008010">
    <property type="term" value="F:structural constituent of chitin-based larval cuticle"/>
    <property type="evidence" value="ECO:0007669"/>
    <property type="project" value="TreeGrafter"/>
</dbReference>
<protein>
    <submittedName>
        <fullName evidence="5">Uncharacterized protein</fullName>
    </submittedName>
</protein>
<evidence type="ECO:0000256" key="4">
    <source>
        <dbReference type="SAM" id="MobiDB-lite"/>
    </source>
</evidence>
<keyword evidence="2 3" id="KW-0193">Cuticle</keyword>
<dbReference type="GO" id="GO:0062129">
    <property type="term" value="C:chitin-based extracellular matrix"/>
    <property type="evidence" value="ECO:0007669"/>
    <property type="project" value="TreeGrafter"/>
</dbReference>
<feature type="compositionally biased region" description="Basic and acidic residues" evidence="4">
    <location>
        <begin position="310"/>
        <end position="328"/>
    </location>
</feature>
<dbReference type="Proteomes" id="UP001054837">
    <property type="component" value="Unassembled WGS sequence"/>
</dbReference>
<dbReference type="InterPro" id="IPR050468">
    <property type="entry name" value="Cuticle_Struct_Prot"/>
</dbReference>
<feature type="region of interest" description="Disordered" evidence="4">
    <location>
        <begin position="632"/>
        <end position="652"/>
    </location>
</feature>
<feature type="compositionally biased region" description="Basic and acidic residues" evidence="4">
    <location>
        <begin position="632"/>
        <end position="643"/>
    </location>
</feature>
<dbReference type="PROSITE" id="PS00233">
    <property type="entry name" value="CHIT_BIND_RR_1"/>
    <property type="match status" value="1"/>
</dbReference>
<dbReference type="EMBL" id="BPLQ01010937">
    <property type="protein sequence ID" value="GIY54524.1"/>
    <property type="molecule type" value="Genomic_DNA"/>
</dbReference>
<feature type="compositionally biased region" description="Basic and acidic residues" evidence="4">
    <location>
        <begin position="773"/>
        <end position="790"/>
    </location>
</feature>
<name>A0AAV4U9R4_9ARAC</name>
<dbReference type="PROSITE" id="PS51155">
    <property type="entry name" value="CHIT_BIND_RR_2"/>
    <property type="match status" value="1"/>
</dbReference>
<dbReference type="AlphaFoldDB" id="A0AAV4U9R4"/>
<feature type="region of interest" description="Disordered" evidence="4">
    <location>
        <begin position="773"/>
        <end position="802"/>
    </location>
</feature>